<dbReference type="Gene3D" id="1.10.30.50">
    <property type="match status" value="1"/>
</dbReference>
<gene>
    <name evidence="3" type="ORF">F8O04_05975</name>
</gene>
<dbReference type="InterPro" id="IPR003870">
    <property type="entry name" value="DUF222"/>
</dbReference>
<dbReference type="Proteomes" id="UP000431744">
    <property type="component" value="Unassembled WGS sequence"/>
</dbReference>
<feature type="region of interest" description="Disordered" evidence="1">
    <location>
        <begin position="298"/>
        <end position="381"/>
    </location>
</feature>
<evidence type="ECO:0000313" key="4">
    <source>
        <dbReference type="Proteomes" id="UP000431744"/>
    </source>
</evidence>
<dbReference type="InterPro" id="IPR003615">
    <property type="entry name" value="HNH_nuc"/>
</dbReference>
<proteinExistence type="predicted"/>
<dbReference type="RefSeq" id="WP_158028363.1">
    <property type="nucleotide sequence ID" value="NZ_WBJY01000001.1"/>
</dbReference>
<dbReference type="SMART" id="SM00507">
    <property type="entry name" value="HNHc"/>
    <property type="match status" value="1"/>
</dbReference>
<protein>
    <submittedName>
        <fullName evidence="3">DUF222 domain-containing protein</fullName>
    </submittedName>
</protein>
<dbReference type="OrthoDB" id="5177627at2"/>
<feature type="domain" description="HNH nuclease" evidence="2">
    <location>
        <begin position="195"/>
        <end position="247"/>
    </location>
</feature>
<comment type="caution">
    <text evidence="3">The sequence shown here is derived from an EMBL/GenBank/DDBJ whole genome shotgun (WGS) entry which is preliminary data.</text>
</comment>
<dbReference type="CDD" id="cd00085">
    <property type="entry name" value="HNHc"/>
    <property type="match status" value="1"/>
</dbReference>
<sequence length="381" mass="41601">MREIGEVLAEVERMLDDVVAPALADYESRGAADADLLQVLERAGRGVVAIRGLLTVDVAAQLQRVFDSLLNPKLTGPQFIPTGSTDADADAEVRVFDDRSRPQRQHDALATALGVAARSGELPELGGAAPTLVVSVRERDLAAGRGWAHLEGSEAPTSLAVAHQHGCAGEIQRVVLDEASRIVSIGVSDRAFNARQRRAIALRDGGCVIPGCTVPAAWCELHHVQEWAIGGPTHTDNGVALCWFHHRTIGTRDGWHVRMRNGIPEVLPPDVWNALRRRWEPATSSHLRLLDLHEPLRPTDRPYCSQRSGLPDSSGLPDRSAAPPGRRAVAPPRSGSPPRVRSARPRRFAMRRLRRIPRFRGTRRRRGGRPADDRASGQDHG</sequence>
<evidence type="ECO:0000313" key="3">
    <source>
        <dbReference type="EMBL" id="KAB1649778.1"/>
    </source>
</evidence>
<reference evidence="3 4" key="1">
    <citation type="submission" date="2019-09" db="EMBL/GenBank/DDBJ databases">
        <title>Phylogeny of genus Pseudoclavibacter and closely related genus.</title>
        <authorList>
            <person name="Li Y."/>
        </authorList>
    </citation>
    <scope>NUCLEOTIDE SEQUENCE [LARGE SCALE GENOMIC DNA]</scope>
    <source>
        <strain evidence="3 4">EGI 60007</strain>
    </source>
</reference>
<dbReference type="EMBL" id="WBJY01000001">
    <property type="protein sequence ID" value="KAB1649778.1"/>
    <property type="molecule type" value="Genomic_DNA"/>
</dbReference>
<dbReference type="Pfam" id="PF02720">
    <property type="entry name" value="DUF222"/>
    <property type="match status" value="1"/>
</dbReference>
<keyword evidence="4" id="KW-1185">Reference proteome</keyword>
<accession>A0A6H9WNV3</accession>
<dbReference type="AlphaFoldDB" id="A0A6H9WNV3"/>
<feature type="compositionally biased region" description="Low complexity" evidence="1">
    <location>
        <begin position="319"/>
        <end position="340"/>
    </location>
</feature>
<evidence type="ECO:0000256" key="1">
    <source>
        <dbReference type="SAM" id="MobiDB-lite"/>
    </source>
</evidence>
<name>A0A6H9WNV3_9MICO</name>
<organism evidence="3 4">
    <name type="scientific">Pseudoclavibacter endophyticus</name>
    <dbReference type="NCBI Taxonomy" id="1778590"/>
    <lineage>
        <taxon>Bacteria</taxon>
        <taxon>Bacillati</taxon>
        <taxon>Actinomycetota</taxon>
        <taxon>Actinomycetes</taxon>
        <taxon>Micrococcales</taxon>
        <taxon>Microbacteriaceae</taxon>
        <taxon>Pseudoclavibacter</taxon>
    </lineage>
</organism>
<feature type="compositionally biased region" description="Basic residues" evidence="1">
    <location>
        <begin position="341"/>
        <end position="368"/>
    </location>
</feature>
<feature type="compositionally biased region" description="Basic and acidic residues" evidence="1">
    <location>
        <begin position="369"/>
        <end position="381"/>
    </location>
</feature>
<evidence type="ECO:0000259" key="2">
    <source>
        <dbReference type="SMART" id="SM00507"/>
    </source>
</evidence>